<dbReference type="InterPro" id="IPR000675">
    <property type="entry name" value="Cutinase/axe"/>
</dbReference>
<dbReference type="AlphaFoldDB" id="A0A1I6HL59"/>
<evidence type="ECO:0000313" key="7">
    <source>
        <dbReference type="Proteomes" id="UP000198877"/>
    </source>
</evidence>
<keyword evidence="4" id="KW-1015">Disulfide bond</keyword>
<comment type="similarity">
    <text evidence="1">Belongs to the cutinase family.</text>
</comment>
<dbReference type="InterPro" id="IPR029058">
    <property type="entry name" value="AB_hydrolase_fold"/>
</dbReference>
<gene>
    <name evidence="6" type="ORF">SAMN04488591_1926</name>
</gene>
<dbReference type="PANTHER" id="PTHR33630:SF9">
    <property type="entry name" value="CUTINASE 4"/>
    <property type="match status" value="1"/>
</dbReference>
<reference evidence="7" key="1">
    <citation type="submission" date="2016-10" db="EMBL/GenBank/DDBJ databases">
        <authorList>
            <person name="Varghese N."/>
            <person name="Submissions S."/>
        </authorList>
    </citation>
    <scope>NUCLEOTIDE SEQUENCE [LARGE SCALE GENOMIC DNA]</scope>
    <source>
        <strain evidence="7">CL127</strain>
    </source>
</reference>
<feature type="signal peptide" evidence="5">
    <location>
        <begin position="1"/>
        <end position="36"/>
    </location>
</feature>
<sequence>MRSRRSPARWRVRLAASIGAICVVLTPVMAATPAHASVPPSKCGAFAVLISARGVNAPGGSNLQDGRTWLAGGMGDQLQGLVTSMQLDTQISVWTESLAWDANLGNSVLNYDSKVNAGASMLVTEIKSIVDGCRGQNYTIPNIFLAGHSGGADVVARALATLSGSGYQSYVDGAITYGDPSTSFVQDWNAPQFTQSAGLFARSDSQTDKIKAIDYYGWSYDSPQIRQPNYWPRVRAYCNNSDWACRGTVFGGWSNAAHNNYSQYNGDAKNFLKFLVTSTN</sequence>
<dbReference type="Gene3D" id="3.40.50.1820">
    <property type="entry name" value="alpha/beta hydrolase"/>
    <property type="match status" value="1"/>
</dbReference>
<feature type="chain" id="PRO_5011796875" evidence="5">
    <location>
        <begin position="37"/>
        <end position="280"/>
    </location>
</feature>
<evidence type="ECO:0000256" key="3">
    <source>
        <dbReference type="ARBA" id="ARBA00022801"/>
    </source>
</evidence>
<evidence type="ECO:0000313" key="6">
    <source>
        <dbReference type="EMBL" id="SFR55203.1"/>
    </source>
</evidence>
<dbReference type="GO" id="GO:0052689">
    <property type="term" value="F:carboxylic ester hydrolase activity"/>
    <property type="evidence" value="ECO:0007669"/>
    <property type="project" value="UniProtKB-KW"/>
</dbReference>
<dbReference type="SUPFAM" id="SSF53474">
    <property type="entry name" value="alpha/beta-Hydrolases"/>
    <property type="match status" value="1"/>
</dbReference>
<dbReference type="Pfam" id="PF01083">
    <property type="entry name" value="Cutinase"/>
    <property type="match status" value="1"/>
</dbReference>
<keyword evidence="2" id="KW-0719">Serine esterase</keyword>
<dbReference type="Proteomes" id="UP000198877">
    <property type="component" value="Unassembled WGS sequence"/>
</dbReference>
<accession>A0A1I6HL59</accession>
<dbReference type="EMBL" id="FOYR01000002">
    <property type="protein sequence ID" value="SFR55203.1"/>
    <property type="molecule type" value="Genomic_DNA"/>
</dbReference>
<dbReference type="SMART" id="SM01110">
    <property type="entry name" value="Cutinase"/>
    <property type="match status" value="1"/>
</dbReference>
<evidence type="ECO:0000256" key="2">
    <source>
        <dbReference type="ARBA" id="ARBA00022487"/>
    </source>
</evidence>
<evidence type="ECO:0000256" key="5">
    <source>
        <dbReference type="SAM" id="SignalP"/>
    </source>
</evidence>
<organism evidence="6 7">
    <name type="scientific">Microbacterium azadirachtae</name>
    <dbReference type="NCBI Taxonomy" id="582680"/>
    <lineage>
        <taxon>Bacteria</taxon>
        <taxon>Bacillati</taxon>
        <taxon>Actinomycetota</taxon>
        <taxon>Actinomycetes</taxon>
        <taxon>Micrococcales</taxon>
        <taxon>Microbacteriaceae</taxon>
        <taxon>Microbacterium</taxon>
    </lineage>
</organism>
<evidence type="ECO:0000256" key="1">
    <source>
        <dbReference type="ARBA" id="ARBA00007534"/>
    </source>
</evidence>
<name>A0A1I6HL59_9MICO</name>
<proteinExistence type="inferred from homology"/>
<keyword evidence="3" id="KW-0378">Hydrolase</keyword>
<keyword evidence="5" id="KW-0732">Signal</keyword>
<evidence type="ECO:0000256" key="4">
    <source>
        <dbReference type="ARBA" id="ARBA00023157"/>
    </source>
</evidence>
<protein>
    <submittedName>
        <fullName evidence="6">Cutinase</fullName>
    </submittedName>
</protein>
<dbReference type="PANTHER" id="PTHR33630">
    <property type="entry name" value="CUTINASE RV1984C-RELATED-RELATED"/>
    <property type="match status" value="1"/>
</dbReference>